<keyword evidence="2" id="KW-1185">Reference proteome</keyword>
<proteinExistence type="predicted"/>
<name>A0A0K1LPH0_9CAUD</name>
<sequence length="95" mass="11236">MTINEIMDSIKSNETLIIPIVKDDILLSLTCNLSDTRTYSYAQHYFPGFYDRNISEYTLLCNQVETTHFYERIKKSLDLIQQAKEVFMKRMEDAQ</sequence>
<dbReference type="KEGG" id="vg:26613222"/>
<reference evidence="1 2" key="1">
    <citation type="journal article" date="2015" name="Genome Announc.">
        <title>Complete Genome Sequence of Carbapenemase-Producing Klebsiella pneumoniae Myophage Matisse.</title>
        <authorList>
            <person name="Provasek V.E."/>
            <person name="Lessor L.E."/>
            <person name="Cahill J.L."/>
            <person name="Rasche E.S."/>
            <person name="Kuty Everett G.F."/>
        </authorList>
    </citation>
    <scope>NUCLEOTIDE SEQUENCE [LARGE SCALE GENOMIC DNA]</scope>
</reference>
<evidence type="ECO:0000313" key="2">
    <source>
        <dbReference type="Proteomes" id="UP000203408"/>
    </source>
</evidence>
<dbReference type="Proteomes" id="UP000203408">
    <property type="component" value="Segment"/>
</dbReference>
<accession>A0A0K1LPH0</accession>
<dbReference type="GeneID" id="26613222"/>
<dbReference type="RefSeq" id="YP_009194284.1">
    <property type="nucleotide sequence ID" value="NC_028750.1"/>
</dbReference>
<dbReference type="EMBL" id="KT001918">
    <property type="protein sequence ID" value="AKU44344.1"/>
    <property type="molecule type" value="Genomic_DNA"/>
</dbReference>
<organism evidence="1 2">
    <name type="scientific">Klebsiella phage Matisse</name>
    <dbReference type="NCBI Taxonomy" id="1675607"/>
    <lineage>
        <taxon>Viruses</taxon>
        <taxon>Duplodnaviria</taxon>
        <taxon>Heunggongvirae</taxon>
        <taxon>Uroviricota</taxon>
        <taxon>Caudoviricetes</taxon>
        <taxon>Pantevenvirales</taxon>
        <taxon>Straboviridae</taxon>
        <taxon>Slopekvirus</taxon>
        <taxon>Slopekvirus matisse</taxon>
    </lineage>
</organism>
<protein>
    <submittedName>
        <fullName evidence="1">Uncharacterized protein</fullName>
    </submittedName>
</protein>
<evidence type="ECO:0000313" key="1">
    <source>
        <dbReference type="EMBL" id="AKU44344.1"/>
    </source>
</evidence>
<gene>
    <name evidence="1" type="ORF">CPT_Matisse40</name>
</gene>